<dbReference type="Proteomes" id="UP000807469">
    <property type="component" value="Unassembled WGS sequence"/>
</dbReference>
<accession>A0A9P5ZEC8</accession>
<comment type="caution">
    <text evidence="2">The sequence shown here is derived from an EMBL/GenBank/DDBJ whole genome shotgun (WGS) entry which is preliminary data.</text>
</comment>
<evidence type="ECO:0000256" key="1">
    <source>
        <dbReference type="SAM" id="Phobius"/>
    </source>
</evidence>
<evidence type="ECO:0000313" key="2">
    <source>
        <dbReference type="EMBL" id="KAF9485130.1"/>
    </source>
</evidence>
<feature type="transmembrane region" description="Helical" evidence="1">
    <location>
        <begin position="16"/>
        <end position="39"/>
    </location>
</feature>
<name>A0A9P5ZEC8_9AGAR</name>
<gene>
    <name evidence="2" type="ORF">BDN70DRAFT_675282</name>
</gene>
<proteinExistence type="predicted"/>
<keyword evidence="1" id="KW-1133">Transmembrane helix</keyword>
<keyword evidence="1" id="KW-0812">Transmembrane</keyword>
<evidence type="ECO:0000313" key="3">
    <source>
        <dbReference type="Proteomes" id="UP000807469"/>
    </source>
</evidence>
<sequence>MFISVRPIHDIDECCLSYYISPTCILMGVVLDIGFLYYFELWTFDVPFLRTLVAVCKDFVVLQYICLNISLH</sequence>
<organism evidence="2 3">
    <name type="scientific">Pholiota conissans</name>
    <dbReference type="NCBI Taxonomy" id="109636"/>
    <lineage>
        <taxon>Eukaryota</taxon>
        <taxon>Fungi</taxon>
        <taxon>Dikarya</taxon>
        <taxon>Basidiomycota</taxon>
        <taxon>Agaricomycotina</taxon>
        <taxon>Agaricomycetes</taxon>
        <taxon>Agaricomycetidae</taxon>
        <taxon>Agaricales</taxon>
        <taxon>Agaricineae</taxon>
        <taxon>Strophariaceae</taxon>
        <taxon>Pholiota</taxon>
    </lineage>
</organism>
<protein>
    <submittedName>
        <fullName evidence="2">Uncharacterized protein</fullName>
    </submittedName>
</protein>
<dbReference type="AlphaFoldDB" id="A0A9P5ZEC8"/>
<reference evidence="2" key="1">
    <citation type="submission" date="2020-11" db="EMBL/GenBank/DDBJ databases">
        <authorList>
            <consortium name="DOE Joint Genome Institute"/>
            <person name="Ahrendt S."/>
            <person name="Riley R."/>
            <person name="Andreopoulos W."/>
            <person name="Labutti K."/>
            <person name="Pangilinan J."/>
            <person name="Ruiz-Duenas F.J."/>
            <person name="Barrasa J.M."/>
            <person name="Sanchez-Garcia M."/>
            <person name="Camarero S."/>
            <person name="Miyauchi S."/>
            <person name="Serrano A."/>
            <person name="Linde D."/>
            <person name="Babiker R."/>
            <person name="Drula E."/>
            <person name="Ayuso-Fernandez I."/>
            <person name="Pacheco R."/>
            <person name="Padilla G."/>
            <person name="Ferreira P."/>
            <person name="Barriuso J."/>
            <person name="Kellner H."/>
            <person name="Castanera R."/>
            <person name="Alfaro M."/>
            <person name="Ramirez L."/>
            <person name="Pisabarro A.G."/>
            <person name="Kuo A."/>
            <person name="Tritt A."/>
            <person name="Lipzen A."/>
            <person name="He G."/>
            <person name="Yan M."/>
            <person name="Ng V."/>
            <person name="Cullen D."/>
            <person name="Martin F."/>
            <person name="Rosso M.-N."/>
            <person name="Henrissat B."/>
            <person name="Hibbett D."/>
            <person name="Martinez A.T."/>
            <person name="Grigoriev I.V."/>
        </authorList>
    </citation>
    <scope>NUCLEOTIDE SEQUENCE</scope>
    <source>
        <strain evidence="2">CIRM-BRFM 674</strain>
    </source>
</reference>
<dbReference type="EMBL" id="MU155137">
    <property type="protein sequence ID" value="KAF9485130.1"/>
    <property type="molecule type" value="Genomic_DNA"/>
</dbReference>
<keyword evidence="1" id="KW-0472">Membrane</keyword>
<keyword evidence="3" id="KW-1185">Reference proteome</keyword>